<dbReference type="FunFam" id="3.20.10.10:FF:000002">
    <property type="entry name" value="D-alanine aminotransferase"/>
    <property type="match status" value="1"/>
</dbReference>
<dbReference type="InterPro" id="IPR043131">
    <property type="entry name" value="BCAT-like_N"/>
</dbReference>
<keyword evidence="5" id="KW-0289">Folate biosynthesis</keyword>
<evidence type="ECO:0000256" key="14">
    <source>
        <dbReference type="RuleBase" id="RU004516"/>
    </source>
</evidence>
<evidence type="ECO:0000256" key="1">
    <source>
        <dbReference type="ARBA" id="ARBA00001933"/>
    </source>
</evidence>
<proteinExistence type="inferred from homology"/>
<dbReference type="PANTHER" id="PTHR42743:SF2">
    <property type="entry name" value="AMINODEOXYCHORISMATE LYASE"/>
    <property type="match status" value="1"/>
</dbReference>
<dbReference type="GO" id="GO:0008153">
    <property type="term" value="P:4-aminobenzoate biosynthetic process"/>
    <property type="evidence" value="ECO:0007669"/>
    <property type="project" value="UniProtKB-UniRule"/>
</dbReference>
<comment type="subunit">
    <text evidence="3">Homodimer.</text>
</comment>
<protein>
    <recommendedName>
        <fullName evidence="11 12">Aminodeoxychorismate lyase</fullName>
        <ecNumber evidence="8 12">4.1.3.38</ecNumber>
    </recommendedName>
</protein>
<organism evidence="15">
    <name type="scientific">Candidatus Kentrum sp. TC</name>
    <dbReference type="NCBI Taxonomy" id="2126339"/>
    <lineage>
        <taxon>Bacteria</taxon>
        <taxon>Pseudomonadati</taxon>
        <taxon>Pseudomonadota</taxon>
        <taxon>Gammaproteobacteria</taxon>
        <taxon>Candidatus Kentrum</taxon>
    </lineage>
</organism>
<evidence type="ECO:0000256" key="10">
    <source>
        <dbReference type="ARBA" id="ARBA00054027"/>
    </source>
</evidence>
<keyword evidence="6 15" id="KW-0456">Lyase</keyword>
<reference evidence="15" key="1">
    <citation type="submission" date="2019-02" db="EMBL/GenBank/DDBJ databases">
        <authorList>
            <person name="Gruber-Vodicka R. H."/>
            <person name="Seah K. B. B."/>
        </authorList>
    </citation>
    <scope>NUCLEOTIDE SEQUENCE</scope>
    <source>
        <strain evidence="15">BECK_BZ125</strain>
    </source>
</reference>
<comment type="catalytic activity">
    <reaction evidence="9">
        <text>4-amino-4-deoxychorismate = 4-aminobenzoate + pyruvate + H(+)</text>
        <dbReference type="Rhea" id="RHEA:16201"/>
        <dbReference type="ChEBI" id="CHEBI:15361"/>
        <dbReference type="ChEBI" id="CHEBI:15378"/>
        <dbReference type="ChEBI" id="CHEBI:17836"/>
        <dbReference type="ChEBI" id="CHEBI:58406"/>
        <dbReference type="EC" id="4.1.3.38"/>
    </reaction>
</comment>
<evidence type="ECO:0000256" key="13">
    <source>
        <dbReference type="RuleBase" id="RU004106"/>
    </source>
</evidence>
<dbReference type="EMBL" id="CAADFT010000001">
    <property type="protein sequence ID" value="VFK37570.1"/>
    <property type="molecule type" value="Genomic_DNA"/>
</dbReference>
<dbReference type="SUPFAM" id="SSF56752">
    <property type="entry name" value="D-aminoacid aminotransferase-like PLP-dependent enzymes"/>
    <property type="match status" value="1"/>
</dbReference>
<evidence type="ECO:0000256" key="6">
    <source>
        <dbReference type="ARBA" id="ARBA00023239"/>
    </source>
</evidence>
<sequence length="273" mass="30315">MILVNGQPADTISVVDRGFQYGDGVFETMAVGKGIPLCLDDHLDRLARGCRRLRIPEPARVVLQREIRTVANAVERGVLKIIISRGAGGRGYAPPSELSPTRVVADFPWPDYPAGLREEGMETCLCETRLGRNARLAGIKHLNRLEQVLGRVECAEKDVPEGIMMDTEGNLIEGTMSNLFLVRGEALITPALVSSGVRGIVRSRIIRVARMLGIEVRVARLDLSALFHADGAFFCNSVMGIWPVRRFEERRYSMSPVVRRVRRESIERGVILI</sequence>
<gene>
    <name evidence="15" type="ORF">BECKTC1821E_GA0114239_10018</name>
</gene>
<dbReference type="GO" id="GO:0046656">
    <property type="term" value="P:folic acid biosynthetic process"/>
    <property type="evidence" value="ECO:0007669"/>
    <property type="project" value="UniProtKB-KW"/>
</dbReference>
<name>A0A450Y7S2_9GAMM</name>
<dbReference type="InterPro" id="IPR036038">
    <property type="entry name" value="Aminotransferase-like"/>
</dbReference>
<dbReference type="Gene3D" id="3.30.470.10">
    <property type="match status" value="1"/>
</dbReference>
<dbReference type="NCBIfam" id="TIGR03461">
    <property type="entry name" value="pabC_Proteo"/>
    <property type="match status" value="1"/>
</dbReference>
<dbReference type="GO" id="GO:0008696">
    <property type="term" value="F:4-amino-4-deoxychorismate lyase activity"/>
    <property type="evidence" value="ECO:0007669"/>
    <property type="project" value="UniProtKB-UniRule"/>
</dbReference>
<dbReference type="NCBIfam" id="NF004761">
    <property type="entry name" value="PRK06092.1"/>
    <property type="match status" value="1"/>
</dbReference>
<dbReference type="AlphaFoldDB" id="A0A450Y7S2"/>
<dbReference type="PROSITE" id="PS00770">
    <property type="entry name" value="AA_TRANSFER_CLASS_4"/>
    <property type="match status" value="1"/>
</dbReference>
<accession>A0A450Y7S2</accession>
<dbReference type="InterPro" id="IPR050571">
    <property type="entry name" value="Class-IV_PLP-Dep_Aminotrnsfr"/>
</dbReference>
<dbReference type="CDD" id="cd01559">
    <property type="entry name" value="ADCL_like"/>
    <property type="match status" value="1"/>
</dbReference>
<evidence type="ECO:0000256" key="7">
    <source>
        <dbReference type="ARBA" id="ARBA00035633"/>
    </source>
</evidence>
<evidence type="ECO:0000256" key="11">
    <source>
        <dbReference type="ARBA" id="ARBA00069174"/>
    </source>
</evidence>
<dbReference type="InterPro" id="IPR043132">
    <property type="entry name" value="BCAT-like_C"/>
</dbReference>
<evidence type="ECO:0000256" key="3">
    <source>
        <dbReference type="ARBA" id="ARBA00011738"/>
    </source>
</evidence>
<dbReference type="InterPro" id="IPR017824">
    <property type="entry name" value="Aminodeoxychorismate_lyase_IV"/>
</dbReference>
<evidence type="ECO:0000256" key="12">
    <source>
        <dbReference type="NCBIfam" id="TIGR03461"/>
    </source>
</evidence>
<comment type="pathway">
    <text evidence="7">Cofactor biosynthesis; tetrahydrofolate biosynthesis; 4-aminobenzoate from chorismate: step 2/2.</text>
</comment>
<dbReference type="GO" id="GO:0030170">
    <property type="term" value="F:pyridoxal phosphate binding"/>
    <property type="evidence" value="ECO:0007669"/>
    <property type="project" value="InterPro"/>
</dbReference>
<dbReference type="GO" id="GO:0005829">
    <property type="term" value="C:cytosol"/>
    <property type="evidence" value="ECO:0007669"/>
    <property type="project" value="TreeGrafter"/>
</dbReference>
<evidence type="ECO:0000313" key="15">
    <source>
        <dbReference type="EMBL" id="VFK37570.1"/>
    </source>
</evidence>
<evidence type="ECO:0000256" key="5">
    <source>
        <dbReference type="ARBA" id="ARBA00022909"/>
    </source>
</evidence>
<dbReference type="Gene3D" id="3.20.10.10">
    <property type="entry name" value="D-amino Acid Aminotransferase, subunit A, domain 2"/>
    <property type="match status" value="1"/>
</dbReference>
<comment type="similarity">
    <text evidence="2 13">Belongs to the class-IV pyridoxal-phosphate-dependent aminotransferase family.</text>
</comment>
<comment type="cofactor">
    <cofactor evidence="1 14">
        <name>pyridoxal 5'-phosphate</name>
        <dbReference type="ChEBI" id="CHEBI:597326"/>
    </cofactor>
</comment>
<dbReference type="InterPro" id="IPR001544">
    <property type="entry name" value="Aminotrans_IV"/>
</dbReference>
<evidence type="ECO:0000256" key="9">
    <source>
        <dbReference type="ARBA" id="ARBA00049529"/>
    </source>
</evidence>
<keyword evidence="4 14" id="KW-0663">Pyridoxal phosphate</keyword>
<evidence type="ECO:0000256" key="2">
    <source>
        <dbReference type="ARBA" id="ARBA00009320"/>
    </source>
</evidence>
<evidence type="ECO:0000256" key="8">
    <source>
        <dbReference type="ARBA" id="ARBA00035676"/>
    </source>
</evidence>
<dbReference type="PANTHER" id="PTHR42743">
    <property type="entry name" value="AMINO-ACID AMINOTRANSFERASE"/>
    <property type="match status" value="1"/>
</dbReference>
<evidence type="ECO:0000256" key="4">
    <source>
        <dbReference type="ARBA" id="ARBA00022898"/>
    </source>
</evidence>
<dbReference type="EC" id="4.1.3.38" evidence="8 12"/>
<dbReference type="InterPro" id="IPR018300">
    <property type="entry name" value="Aminotrans_IV_CS"/>
</dbReference>
<comment type="function">
    <text evidence="10">Involved in the biosynthesis of p-aminobenzoate (PABA), a precursor of tetrahydrofolate. Converts 4-amino-4-deoxychorismate into 4-aminobenzoate (PABA) and pyruvate.</text>
</comment>
<dbReference type="Pfam" id="PF01063">
    <property type="entry name" value="Aminotran_4"/>
    <property type="match status" value="1"/>
</dbReference>